<organism evidence="11">
    <name type="scientific">Soboliphyme baturini</name>
    <dbReference type="NCBI Taxonomy" id="241478"/>
    <lineage>
        <taxon>Eukaryota</taxon>
        <taxon>Metazoa</taxon>
        <taxon>Ecdysozoa</taxon>
        <taxon>Nematoda</taxon>
        <taxon>Enoplea</taxon>
        <taxon>Dorylaimia</taxon>
        <taxon>Dioctophymatida</taxon>
        <taxon>Dioctophymatoidea</taxon>
        <taxon>Soboliphymatidae</taxon>
        <taxon>Soboliphyme</taxon>
    </lineage>
</organism>
<gene>
    <name evidence="9" type="ORF">SBAD_LOCUS7233</name>
</gene>
<dbReference type="GO" id="GO:0000139">
    <property type="term" value="C:Golgi membrane"/>
    <property type="evidence" value="ECO:0007669"/>
    <property type="project" value="TreeGrafter"/>
</dbReference>
<dbReference type="GO" id="GO:0046964">
    <property type="term" value="F:3'-phosphoadenosine 5'-phosphosulfate transmembrane transporter activity"/>
    <property type="evidence" value="ECO:0007669"/>
    <property type="project" value="TreeGrafter"/>
</dbReference>
<dbReference type="InterPro" id="IPR013657">
    <property type="entry name" value="SCL35B1-4/HUT1"/>
</dbReference>
<dbReference type="GO" id="GO:0005789">
    <property type="term" value="C:endoplasmic reticulum membrane"/>
    <property type="evidence" value="ECO:0007669"/>
    <property type="project" value="TreeGrafter"/>
</dbReference>
<keyword evidence="5 8" id="KW-1133">Transmembrane helix</keyword>
<evidence type="ECO:0000256" key="1">
    <source>
        <dbReference type="ARBA" id="ARBA00004141"/>
    </source>
</evidence>
<reference evidence="11" key="1">
    <citation type="submission" date="2016-06" db="UniProtKB">
        <authorList>
            <consortium name="WormBaseParasite"/>
        </authorList>
    </citation>
    <scope>IDENTIFICATION</scope>
</reference>
<dbReference type="Proteomes" id="UP000270296">
    <property type="component" value="Unassembled WGS sequence"/>
</dbReference>
<keyword evidence="4 8" id="KW-0812">Transmembrane</keyword>
<dbReference type="PANTHER" id="PTHR10778:SF13">
    <property type="entry name" value="ADENOSINE 3'-PHOSPHO 5'-PHOSPHOSULFATE TRANSPORTER 1"/>
    <property type="match status" value="1"/>
</dbReference>
<keyword evidence="3" id="KW-0813">Transport</keyword>
<evidence type="ECO:0000313" key="9">
    <source>
        <dbReference type="EMBL" id="VDP12382.1"/>
    </source>
</evidence>
<feature type="transmembrane region" description="Helical" evidence="8">
    <location>
        <begin position="191"/>
        <end position="210"/>
    </location>
</feature>
<name>A0A183IUD6_9BILA</name>
<keyword evidence="10" id="KW-1185">Reference proteome</keyword>
<dbReference type="AlphaFoldDB" id="A0A183IUD6"/>
<evidence type="ECO:0000256" key="5">
    <source>
        <dbReference type="ARBA" id="ARBA00022989"/>
    </source>
</evidence>
<feature type="transmembrane region" description="Helical" evidence="8">
    <location>
        <begin position="283"/>
        <end position="302"/>
    </location>
</feature>
<dbReference type="WBParaSite" id="SBAD_0000750401-mRNA-1">
    <property type="protein sequence ID" value="SBAD_0000750401-mRNA-1"/>
    <property type="gene ID" value="SBAD_0000750401"/>
</dbReference>
<evidence type="ECO:0000256" key="3">
    <source>
        <dbReference type="ARBA" id="ARBA00022448"/>
    </source>
</evidence>
<dbReference type="PANTHER" id="PTHR10778">
    <property type="entry name" value="SOLUTE CARRIER FAMILY 35 MEMBER B"/>
    <property type="match status" value="1"/>
</dbReference>
<dbReference type="OrthoDB" id="10035043at2759"/>
<comment type="subcellular location">
    <subcellularLocation>
        <location evidence="1">Membrane</location>
        <topology evidence="1">Multi-pass membrane protein</topology>
    </subcellularLocation>
</comment>
<dbReference type="Pfam" id="PF08449">
    <property type="entry name" value="UAA"/>
    <property type="match status" value="1"/>
</dbReference>
<evidence type="ECO:0000256" key="7">
    <source>
        <dbReference type="ARBA" id="ARBA00039668"/>
    </source>
</evidence>
<sequence length="318" mass="35394">MCCSVRFRKSAGLASRGGDACAPAEKIMTTDYVRESTSIGGDEASNAVRERFTDSQFLVFANRFVALVLSSCVMCCRRPDERLAPLYKFSYASLSNILSSWCQYEALKFITFPTQVLCKASKVLPVMVMGRFIQHKTYSARQYVSALLITMVTSDATTVSGVILMIGYLTFDSFTANWQSALFRNYRISTVQMMFGVNAFSFVLTLVTLVQQNSLSASVAFFSRHSSFGLDVLATSVASAVGQLFIFYTVSEFGAVTFTIIMAVRQALSIFLSCLIYRHRIAVRGIAGIIIVFCSIFLRIYWNRSRRRTGTAVSLQKT</sequence>
<reference evidence="9 10" key="2">
    <citation type="submission" date="2018-11" db="EMBL/GenBank/DDBJ databases">
        <authorList>
            <consortium name="Pathogen Informatics"/>
        </authorList>
    </citation>
    <scope>NUCLEOTIDE SEQUENCE [LARGE SCALE GENOMIC DNA]</scope>
</reference>
<evidence type="ECO:0000313" key="11">
    <source>
        <dbReference type="WBParaSite" id="SBAD_0000750401-mRNA-1"/>
    </source>
</evidence>
<dbReference type="EMBL" id="UZAM01010442">
    <property type="protein sequence ID" value="VDP12382.1"/>
    <property type="molecule type" value="Genomic_DNA"/>
</dbReference>
<proteinExistence type="inferred from homology"/>
<evidence type="ECO:0000256" key="6">
    <source>
        <dbReference type="ARBA" id="ARBA00023136"/>
    </source>
</evidence>
<evidence type="ECO:0000256" key="2">
    <source>
        <dbReference type="ARBA" id="ARBA00010694"/>
    </source>
</evidence>
<protein>
    <recommendedName>
        <fullName evidence="7">Adenosine 3'-phospho 5'-phosphosulfate transporter 1</fullName>
    </recommendedName>
</protein>
<comment type="similarity">
    <text evidence="2">Belongs to the nucleotide-sugar transporter family. SLC35B subfamily.</text>
</comment>
<evidence type="ECO:0000313" key="10">
    <source>
        <dbReference type="Proteomes" id="UP000270296"/>
    </source>
</evidence>
<accession>A0A183IUD6</accession>
<evidence type="ECO:0000256" key="4">
    <source>
        <dbReference type="ARBA" id="ARBA00022692"/>
    </source>
</evidence>
<keyword evidence="6 8" id="KW-0472">Membrane</keyword>
<feature type="transmembrane region" description="Helical" evidence="8">
    <location>
        <begin position="143"/>
        <end position="171"/>
    </location>
</feature>
<evidence type="ECO:0000256" key="8">
    <source>
        <dbReference type="SAM" id="Phobius"/>
    </source>
</evidence>